<reference evidence="2 3" key="1">
    <citation type="journal article" date="2011" name="PLoS Genet.">
        <title>Comparative genomic analysis of human fungal pathogens causing paracoccidioidomycosis.</title>
        <authorList>
            <person name="Desjardins C.A."/>
            <person name="Champion M.D."/>
            <person name="Holder J.W."/>
            <person name="Muszewska A."/>
            <person name="Goldberg J."/>
            <person name="Bailao A.M."/>
            <person name="Brigido M.M."/>
            <person name="Ferreira M.E."/>
            <person name="Garcia A.M."/>
            <person name="Grynberg M."/>
            <person name="Gujja S."/>
            <person name="Heiman D.I."/>
            <person name="Henn M.R."/>
            <person name="Kodira C.D."/>
            <person name="Leon-Narvaez H."/>
            <person name="Longo L.V."/>
            <person name="Ma L.J."/>
            <person name="Malavazi I."/>
            <person name="Matsuo A.L."/>
            <person name="Morais F.V."/>
            <person name="Pereira M."/>
            <person name="Rodriguez-Brito S."/>
            <person name="Sakthikumar S."/>
            <person name="Salem-Izacc S.M."/>
            <person name="Sykes S.M."/>
            <person name="Teixeira M.M."/>
            <person name="Vallejo M.C."/>
            <person name="Walter M.E."/>
            <person name="Yandava C."/>
            <person name="Young S."/>
            <person name="Zeng Q."/>
            <person name="Zucker J."/>
            <person name="Felipe M.S."/>
            <person name="Goldman G.H."/>
            <person name="Haas B.J."/>
            <person name="McEwen J.G."/>
            <person name="Nino-Vega G."/>
            <person name="Puccia R."/>
            <person name="San-Blas G."/>
            <person name="Soares C.M."/>
            <person name="Birren B.W."/>
            <person name="Cuomo C.A."/>
        </authorList>
    </citation>
    <scope>NUCLEOTIDE SEQUENCE [LARGE SCALE GENOMIC DNA]</scope>
    <source>
        <strain evidence="3">ATCC MYA-826 / Pb01</strain>
    </source>
</reference>
<dbReference type="RefSeq" id="XP_015702647.1">
    <property type="nucleotide sequence ID" value="XM_015847735.1"/>
</dbReference>
<dbReference type="EMBL" id="KN294009">
    <property type="protein sequence ID" value="KGQ01092.1"/>
    <property type="molecule type" value="Genomic_DNA"/>
</dbReference>
<dbReference type="KEGG" id="pbl:PAAG_12219"/>
<evidence type="ECO:0000313" key="2">
    <source>
        <dbReference type="EMBL" id="KGQ01092.1"/>
    </source>
</evidence>
<evidence type="ECO:0000256" key="1">
    <source>
        <dbReference type="SAM" id="MobiDB-lite"/>
    </source>
</evidence>
<dbReference type="VEuPathDB" id="FungiDB:PAAG_12219"/>
<dbReference type="AlphaFoldDB" id="A0A0A2V3Z8"/>
<dbReference type="Proteomes" id="UP000002059">
    <property type="component" value="Partially assembled WGS sequence"/>
</dbReference>
<keyword evidence="3" id="KW-1185">Reference proteome</keyword>
<accession>A0A0A2V3Z8</accession>
<protein>
    <submittedName>
        <fullName evidence="2">Uncharacterized protein</fullName>
    </submittedName>
</protein>
<name>A0A0A2V3Z8_PARBA</name>
<organism evidence="2 3">
    <name type="scientific">Paracoccidioides lutzii (strain ATCC MYA-826 / Pb01)</name>
    <name type="common">Paracoccidioides brasiliensis</name>
    <dbReference type="NCBI Taxonomy" id="502779"/>
    <lineage>
        <taxon>Eukaryota</taxon>
        <taxon>Fungi</taxon>
        <taxon>Dikarya</taxon>
        <taxon>Ascomycota</taxon>
        <taxon>Pezizomycotina</taxon>
        <taxon>Eurotiomycetes</taxon>
        <taxon>Eurotiomycetidae</taxon>
        <taxon>Onygenales</taxon>
        <taxon>Ajellomycetaceae</taxon>
        <taxon>Paracoccidioides</taxon>
    </lineage>
</organism>
<sequence length="78" mass="8506">MSSYLSFSVPMSQMENICVGTDMDDVSTMPEENQAGDTKGQRNEVTPPNQLNAQDYVLLISIQLGSAVHRKPNVSAFA</sequence>
<dbReference type="GeneID" id="26970946"/>
<evidence type="ECO:0000313" key="3">
    <source>
        <dbReference type="Proteomes" id="UP000002059"/>
    </source>
</evidence>
<dbReference type="HOGENOM" id="CLU_2622658_0_0_1"/>
<gene>
    <name evidence="2" type="ORF">PAAG_12219</name>
</gene>
<feature type="region of interest" description="Disordered" evidence="1">
    <location>
        <begin position="23"/>
        <end position="48"/>
    </location>
</feature>
<proteinExistence type="predicted"/>